<dbReference type="PANTHER" id="PTHR12697">
    <property type="entry name" value="PBS LYASE HEAT-LIKE PROTEIN"/>
    <property type="match status" value="1"/>
</dbReference>
<dbReference type="SUPFAM" id="SSF48371">
    <property type="entry name" value="ARM repeat"/>
    <property type="match status" value="1"/>
</dbReference>
<evidence type="ECO:0000313" key="1">
    <source>
        <dbReference type="EMBL" id="QGQ94575.1"/>
    </source>
</evidence>
<organism evidence="1 2">
    <name type="scientific">Paenibacillus psychroresistens</name>
    <dbReference type="NCBI Taxonomy" id="1778678"/>
    <lineage>
        <taxon>Bacteria</taxon>
        <taxon>Bacillati</taxon>
        <taxon>Bacillota</taxon>
        <taxon>Bacilli</taxon>
        <taxon>Bacillales</taxon>
        <taxon>Paenibacillaceae</taxon>
        <taxon>Paenibacillus</taxon>
    </lineage>
</organism>
<proteinExistence type="predicted"/>
<dbReference type="Pfam" id="PF13646">
    <property type="entry name" value="HEAT_2"/>
    <property type="match status" value="1"/>
</dbReference>
<gene>
    <name evidence="1" type="ORF">EHS13_06585</name>
</gene>
<keyword evidence="1" id="KW-0223">Dioxygenase</keyword>
<dbReference type="PANTHER" id="PTHR12697:SF5">
    <property type="entry name" value="DEOXYHYPUSINE HYDROXYLASE"/>
    <property type="match status" value="1"/>
</dbReference>
<dbReference type="InterPro" id="IPR008775">
    <property type="entry name" value="Phytyl_CoA_dOase-like"/>
</dbReference>
<name>A0A6B8RG72_9BACL</name>
<dbReference type="Pfam" id="PF05721">
    <property type="entry name" value="PhyH"/>
    <property type="match status" value="1"/>
</dbReference>
<keyword evidence="1" id="KW-0560">Oxidoreductase</keyword>
<dbReference type="Gene3D" id="2.60.120.620">
    <property type="entry name" value="q2cbj1_9rhob like domain"/>
    <property type="match status" value="1"/>
</dbReference>
<dbReference type="GO" id="GO:0016706">
    <property type="term" value="F:2-oxoglutarate-dependent dioxygenase activity"/>
    <property type="evidence" value="ECO:0007669"/>
    <property type="project" value="UniProtKB-ARBA"/>
</dbReference>
<dbReference type="SMART" id="SM00567">
    <property type="entry name" value="EZ_HEAT"/>
    <property type="match status" value="3"/>
</dbReference>
<sequence>MPLPNTPLLLSDNQMKKFISEGFLILQTDFSADFHQSLLTQLNEVYQQEGNPGNNLLPRIRDLQKVFDHPTVTGALTSVLGPNYMLHAHRHGHFNASPTAGGWHKDSYWGYSKMRHHHPWWAMIMYFPQDTPIDLGPTSVMPGTHLYENRLFHSDGSESEALANGQAGTFALIHYDIWHRSTANILDQPRYMLKFEFMRTEAPVAASWDNQEIAWSTPASIELPIAKHEIIWAETWNWLSGQIGSIANTAAADSVKLTELAQKLEDEVESTSLEAAYQLARYGQQGIDALLQGLQQTNDLVSRSSAYGLSVAGPGAITGLIAALDSSHQPSVIHAVFALSEQREHAASALPSLSKLFSSSSTPVRQAITEAFGLIGTPKSVSELIQCLQDADNQVRFMAGLALCRLASLAQAAIPHLEIALEDENRYVRAHAAEALHYIGTDKAKDVLIKFLLNSRWCPTTTAANAFYP</sequence>
<accession>A0A6B8RG72</accession>
<dbReference type="Proteomes" id="UP000426246">
    <property type="component" value="Chromosome"/>
</dbReference>
<dbReference type="InterPro" id="IPR011989">
    <property type="entry name" value="ARM-like"/>
</dbReference>
<dbReference type="InterPro" id="IPR016024">
    <property type="entry name" value="ARM-type_fold"/>
</dbReference>
<dbReference type="Gene3D" id="1.25.10.10">
    <property type="entry name" value="Leucine-rich Repeat Variant"/>
    <property type="match status" value="2"/>
</dbReference>
<keyword evidence="2" id="KW-1185">Reference proteome</keyword>
<evidence type="ECO:0000313" key="2">
    <source>
        <dbReference type="Proteomes" id="UP000426246"/>
    </source>
</evidence>
<dbReference type="KEGG" id="ppsc:EHS13_06585"/>
<dbReference type="RefSeq" id="WP_155699582.1">
    <property type="nucleotide sequence ID" value="NZ_CP034235.1"/>
</dbReference>
<dbReference type="AlphaFoldDB" id="A0A6B8RG72"/>
<dbReference type="SUPFAM" id="SSF51197">
    <property type="entry name" value="Clavaminate synthase-like"/>
    <property type="match status" value="1"/>
</dbReference>
<reference evidence="2" key="1">
    <citation type="submission" date="2018-11" db="EMBL/GenBank/DDBJ databases">
        <title>Complete genome sequence of Paenibacillus sp. ML311-T8.</title>
        <authorList>
            <person name="Nam Y.-D."/>
            <person name="Kang J."/>
            <person name="Chung W.-H."/>
            <person name="Park Y.S."/>
        </authorList>
    </citation>
    <scope>NUCLEOTIDE SEQUENCE [LARGE SCALE GENOMIC DNA]</scope>
    <source>
        <strain evidence="2">ML311-T8</strain>
    </source>
</reference>
<protein>
    <submittedName>
        <fullName evidence="1">Phytanoyl-CoA dioxygenase</fullName>
    </submittedName>
</protein>
<dbReference type="OrthoDB" id="505313at2"/>
<dbReference type="InterPro" id="IPR004155">
    <property type="entry name" value="PBS_lyase_HEAT"/>
</dbReference>
<dbReference type="EMBL" id="CP034235">
    <property type="protein sequence ID" value="QGQ94575.1"/>
    <property type="molecule type" value="Genomic_DNA"/>
</dbReference>